<dbReference type="Gene3D" id="1.20.120.980">
    <property type="entry name" value="Serine carboxypeptidase S28, SKS domain"/>
    <property type="match status" value="1"/>
</dbReference>
<keyword evidence="1" id="KW-0645">Protease</keyword>
<dbReference type="PANTHER" id="PTHR11010:SF110">
    <property type="entry name" value="PROLYLCARBOXYPEPTIDASE-LIKE PROTEIN-RELATED"/>
    <property type="match status" value="1"/>
</dbReference>
<dbReference type="Pfam" id="PF05577">
    <property type="entry name" value="Peptidase_S28"/>
    <property type="match status" value="1"/>
</dbReference>
<keyword evidence="6" id="KW-1185">Reference proteome</keyword>
<accession>A0AAV1XA45</accession>
<comment type="caution">
    <text evidence="5">The sequence shown here is derived from an EMBL/GenBank/DDBJ whole genome shotgun (WGS) entry which is preliminary data.</text>
</comment>
<reference evidence="5 6" key="1">
    <citation type="submission" date="2024-03" db="EMBL/GenBank/DDBJ databases">
        <authorList>
            <person name="Martinez-Hernandez J."/>
        </authorList>
    </citation>
    <scope>NUCLEOTIDE SEQUENCE [LARGE SCALE GENOMIC DNA]</scope>
</reference>
<dbReference type="InterPro" id="IPR008758">
    <property type="entry name" value="Peptidase_S28"/>
</dbReference>
<protein>
    <submittedName>
        <fullName evidence="5">Uncharacterized protein</fullName>
    </submittedName>
</protein>
<dbReference type="InterPro" id="IPR042269">
    <property type="entry name" value="Ser_carbopepase_S28_SKS"/>
</dbReference>
<keyword evidence="3" id="KW-0378">Hydrolase</keyword>
<dbReference type="GO" id="GO:0070008">
    <property type="term" value="F:serine-type exopeptidase activity"/>
    <property type="evidence" value="ECO:0007669"/>
    <property type="project" value="InterPro"/>
</dbReference>
<proteinExistence type="predicted"/>
<dbReference type="PANTHER" id="PTHR11010">
    <property type="entry name" value="PROTEASE S28 PRO-X CARBOXYPEPTIDASE-RELATED"/>
    <property type="match status" value="1"/>
</dbReference>
<dbReference type="GO" id="GO:0008239">
    <property type="term" value="F:dipeptidyl-peptidase activity"/>
    <property type="evidence" value="ECO:0007669"/>
    <property type="project" value="TreeGrafter"/>
</dbReference>
<evidence type="ECO:0000256" key="3">
    <source>
        <dbReference type="ARBA" id="ARBA00022801"/>
    </source>
</evidence>
<dbReference type="GO" id="GO:0006508">
    <property type="term" value="P:proteolysis"/>
    <property type="evidence" value="ECO:0007669"/>
    <property type="project" value="UniProtKB-KW"/>
</dbReference>
<evidence type="ECO:0000313" key="5">
    <source>
        <dbReference type="EMBL" id="CAL0318468.1"/>
    </source>
</evidence>
<evidence type="ECO:0000256" key="4">
    <source>
        <dbReference type="ARBA" id="ARBA00023180"/>
    </source>
</evidence>
<evidence type="ECO:0000313" key="6">
    <source>
        <dbReference type="Proteomes" id="UP001497480"/>
    </source>
</evidence>
<sequence length="130" mass="14826">MVQDTSESCYNTIRESWYVIDRVAKEPNGLSILSKRFKTCKKLSTTSNLKDFLGSIYMEVAQYNDPHENTLKVICDAIDGAANKTDVLGQILEGVLAYDWEKLPCYELEDQSETSIGWAWQVDHMLLLLL</sequence>
<dbReference type="EMBL" id="CAXHTB010000013">
    <property type="protein sequence ID" value="CAL0318468.1"/>
    <property type="molecule type" value="Genomic_DNA"/>
</dbReference>
<evidence type="ECO:0000256" key="2">
    <source>
        <dbReference type="ARBA" id="ARBA00022729"/>
    </source>
</evidence>
<dbReference type="AlphaFoldDB" id="A0AAV1XA45"/>
<gene>
    <name evidence="5" type="ORF">LLUT_LOCUS19528</name>
</gene>
<keyword evidence="4" id="KW-0325">Glycoprotein</keyword>
<dbReference type="Proteomes" id="UP001497480">
    <property type="component" value="Unassembled WGS sequence"/>
</dbReference>
<name>A0AAV1XA45_LUPLU</name>
<keyword evidence="2" id="KW-0732">Signal</keyword>
<organism evidence="5 6">
    <name type="scientific">Lupinus luteus</name>
    <name type="common">European yellow lupine</name>
    <dbReference type="NCBI Taxonomy" id="3873"/>
    <lineage>
        <taxon>Eukaryota</taxon>
        <taxon>Viridiplantae</taxon>
        <taxon>Streptophyta</taxon>
        <taxon>Embryophyta</taxon>
        <taxon>Tracheophyta</taxon>
        <taxon>Spermatophyta</taxon>
        <taxon>Magnoliopsida</taxon>
        <taxon>eudicotyledons</taxon>
        <taxon>Gunneridae</taxon>
        <taxon>Pentapetalae</taxon>
        <taxon>rosids</taxon>
        <taxon>fabids</taxon>
        <taxon>Fabales</taxon>
        <taxon>Fabaceae</taxon>
        <taxon>Papilionoideae</taxon>
        <taxon>50 kb inversion clade</taxon>
        <taxon>genistoids sensu lato</taxon>
        <taxon>core genistoids</taxon>
        <taxon>Genisteae</taxon>
        <taxon>Lupinus</taxon>
    </lineage>
</organism>
<evidence type="ECO:0000256" key="1">
    <source>
        <dbReference type="ARBA" id="ARBA00022670"/>
    </source>
</evidence>